<gene>
    <name evidence="1" type="ORF">METZ01_LOCUS205402</name>
</gene>
<organism evidence="1">
    <name type="scientific">marine metagenome</name>
    <dbReference type="NCBI Taxonomy" id="408172"/>
    <lineage>
        <taxon>unclassified sequences</taxon>
        <taxon>metagenomes</taxon>
        <taxon>ecological metagenomes</taxon>
    </lineage>
</organism>
<dbReference type="AlphaFoldDB" id="A0A382EPE1"/>
<protein>
    <submittedName>
        <fullName evidence="1">Uncharacterized protein</fullName>
    </submittedName>
</protein>
<proteinExistence type="predicted"/>
<reference evidence="1" key="1">
    <citation type="submission" date="2018-05" db="EMBL/GenBank/DDBJ databases">
        <authorList>
            <person name="Lanie J.A."/>
            <person name="Ng W.-L."/>
            <person name="Kazmierczak K.M."/>
            <person name="Andrzejewski T.M."/>
            <person name="Davidsen T.M."/>
            <person name="Wayne K.J."/>
            <person name="Tettelin H."/>
            <person name="Glass J.I."/>
            <person name="Rusch D."/>
            <person name="Podicherti R."/>
            <person name="Tsui H.-C.T."/>
            <person name="Winkler M.E."/>
        </authorList>
    </citation>
    <scope>NUCLEOTIDE SEQUENCE</scope>
</reference>
<accession>A0A382EPE1</accession>
<sequence>MDGDVFTEEVSLANDEPGQFAAVLQVLWFITDHTSGVKAVFRPYRGMASDVNVRAKLAAGTDRDVFVDDRVRADLHAFMQLCGGVNDGG</sequence>
<dbReference type="EMBL" id="UINC01045597">
    <property type="protein sequence ID" value="SVB52548.1"/>
    <property type="molecule type" value="Genomic_DNA"/>
</dbReference>
<name>A0A382EPE1_9ZZZZ</name>
<evidence type="ECO:0000313" key="1">
    <source>
        <dbReference type="EMBL" id="SVB52548.1"/>
    </source>
</evidence>